<keyword evidence="1" id="KW-0732">Signal</keyword>
<protein>
    <submittedName>
        <fullName evidence="2">Predicted protein</fullName>
    </submittedName>
</protein>
<reference evidence="2" key="1">
    <citation type="journal article" date="2011" name="Plant Physiol.">
        <title>Comprehensive sequence analysis of 24,783 barley full-length cDNAs derived from 12 clone libraries.</title>
        <authorList>
            <person name="Matsumoto T."/>
            <person name="Tanaka T."/>
            <person name="Sakai H."/>
            <person name="Amano N."/>
            <person name="Kanamori H."/>
            <person name="Kurita K."/>
            <person name="Kikuta A."/>
            <person name="Kamiya K."/>
            <person name="Yamamoto M."/>
            <person name="Ikawa H."/>
            <person name="Fujii N."/>
            <person name="Hori K."/>
            <person name="Itoh T."/>
            <person name="Sato K."/>
        </authorList>
    </citation>
    <scope>NUCLEOTIDE SEQUENCE</scope>
    <source>
        <tissue evidence="2">Flower</tissue>
    </source>
</reference>
<dbReference type="EMBL" id="AK374735">
    <property type="protein sequence ID" value="BAK05931.1"/>
    <property type="molecule type" value="mRNA"/>
</dbReference>
<name>F2EF09_HORVV</name>
<feature type="signal peptide" evidence="1">
    <location>
        <begin position="1"/>
        <end position="22"/>
    </location>
</feature>
<evidence type="ECO:0000256" key="1">
    <source>
        <dbReference type="SAM" id="SignalP"/>
    </source>
</evidence>
<feature type="chain" id="PRO_5003281974" evidence="1">
    <location>
        <begin position="23"/>
        <end position="73"/>
    </location>
</feature>
<sequence length="73" mass="7381">MAKRLAVALLLLLVAVLASCDGRELKGKGAVDEAKDLLPVLPPLVPNLPPLPPVVPGIPPAARGSTAGDNESP</sequence>
<accession>F2EF09</accession>
<evidence type="ECO:0000313" key="2">
    <source>
        <dbReference type="EMBL" id="BAK05931.1"/>
    </source>
</evidence>
<dbReference type="AlphaFoldDB" id="F2EF09"/>
<proteinExistence type="evidence at transcript level"/>
<dbReference type="PROSITE" id="PS51257">
    <property type="entry name" value="PROKAR_LIPOPROTEIN"/>
    <property type="match status" value="1"/>
</dbReference>
<organism evidence="2">
    <name type="scientific">Hordeum vulgare subsp. vulgare</name>
    <name type="common">Domesticated barley</name>
    <dbReference type="NCBI Taxonomy" id="112509"/>
    <lineage>
        <taxon>Eukaryota</taxon>
        <taxon>Viridiplantae</taxon>
        <taxon>Streptophyta</taxon>
        <taxon>Embryophyta</taxon>
        <taxon>Tracheophyta</taxon>
        <taxon>Spermatophyta</taxon>
        <taxon>Magnoliopsida</taxon>
        <taxon>Liliopsida</taxon>
        <taxon>Poales</taxon>
        <taxon>Poaceae</taxon>
        <taxon>BOP clade</taxon>
        <taxon>Pooideae</taxon>
        <taxon>Triticodae</taxon>
        <taxon>Triticeae</taxon>
        <taxon>Hordeinae</taxon>
        <taxon>Hordeum</taxon>
    </lineage>
</organism>